<keyword evidence="14" id="KW-0862">Zinc</keyword>
<dbReference type="SUPFAM" id="SSF56519">
    <property type="entry name" value="Penicillin binding protein dimerisation domain"/>
    <property type="match status" value="1"/>
</dbReference>
<dbReference type="GO" id="GO:0009002">
    <property type="term" value="F:serine-type D-Ala-D-Ala carboxypeptidase activity"/>
    <property type="evidence" value="ECO:0007669"/>
    <property type="project" value="UniProtKB-EC"/>
</dbReference>
<dbReference type="Gene3D" id="3.30.1390.30">
    <property type="entry name" value="Penicillin-binding protein 2a, domain 3"/>
    <property type="match status" value="1"/>
</dbReference>
<dbReference type="EMBL" id="CP103416">
    <property type="protein sequence ID" value="UVW35708.1"/>
    <property type="molecule type" value="Genomic_DNA"/>
</dbReference>
<keyword evidence="14" id="KW-0479">Metal-binding</keyword>
<evidence type="ECO:0000256" key="14">
    <source>
        <dbReference type="HAMAP-Rule" id="MF_02081"/>
    </source>
</evidence>
<evidence type="ECO:0000259" key="16">
    <source>
        <dbReference type="Pfam" id="PF03717"/>
    </source>
</evidence>
<comment type="catalytic activity">
    <reaction evidence="14">
        <text>Preferential cleavage: (Ac)2-L-Lys-D-Ala-|-D-Ala. Also transpeptidation of peptidyl-alanyl moieties that are N-acyl substituents of D-alanine.</text>
        <dbReference type="EC" id="3.4.16.4"/>
    </reaction>
</comment>
<dbReference type="InterPro" id="IPR017790">
    <property type="entry name" value="Penicillin-binding_protein_2"/>
</dbReference>
<organism evidence="17 18">
    <name type="scientific">SAR92 clade bacterium H455</name>
    <dbReference type="NCBI Taxonomy" id="2974818"/>
    <lineage>
        <taxon>Bacteria</taxon>
        <taxon>Pseudomonadati</taxon>
        <taxon>Pseudomonadota</taxon>
        <taxon>Gammaproteobacteria</taxon>
        <taxon>Cellvibrionales</taxon>
        <taxon>Porticoccaceae</taxon>
        <taxon>SAR92 clade</taxon>
    </lineage>
</organism>
<evidence type="ECO:0000256" key="8">
    <source>
        <dbReference type="ARBA" id="ARBA00022801"/>
    </source>
</evidence>
<evidence type="ECO:0000256" key="6">
    <source>
        <dbReference type="ARBA" id="ARBA00022670"/>
    </source>
</evidence>
<dbReference type="InterPro" id="IPR036138">
    <property type="entry name" value="PBP_dimer_sf"/>
</dbReference>
<evidence type="ECO:0000256" key="5">
    <source>
        <dbReference type="ARBA" id="ARBA00022645"/>
    </source>
</evidence>
<comment type="function">
    <text evidence="14">Catalyzes cross-linking of the peptidoglycan cell wall.</text>
</comment>
<name>A0ABY5TPD6_9GAMM</name>
<dbReference type="PANTHER" id="PTHR30627:SF2">
    <property type="entry name" value="PEPTIDOGLYCAN D,D-TRANSPEPTIDASE MRDA"/>
    <property type="match status" value="1"/>
</dbReference>
<keyword evidence="6 14" id="KW-0645">Protease</keyword>
<feature type="active site" description="Acyl-ester intermediate" evidence="14">
    <location>
        <position position="326"/>
    </location>
</feature>
<keyword evidence="13 14" id="KW-0961">Cell wall biogenesis/degradation</keyword>
<comment type="similarity">
    <text evidence="14">Belongs to the transpeptidase family. MrdA subfamily.</text>
</comment>
<dbReference type="Gene3D" id="3.90.1310.10">
    <property type="entry name" value="Penicillin-binding protein 2a (Domain 2)"/>
    <property type="match status" value="1"/>
</dbReference>
<evidence type="ECO:0000256" key="11">
    <source>
        <dbReference type="ARBA" id="ARBA00022989"/>
    </source>
</evidence>
<accession>A0ABY5TPD6</accession>
<evidence type="ECO:0000313" key="17">
    <source>
        <dbReference type="EMBL" id="UVW35708.1"/>
    </source>
</evidence>
<sequence length="619" mass="68721">MMHNGAFSDPERERKLFASRLFVGTLVTLLLSLVLGLRYFDLQISRYEDFATQSNNNRVLVRPLPPPRGLIYDRSGQLIADNRPSYNLTIVPERSENVEQLLSELGKLITISERDIQSFRKKLTRRRPFEQTTLHVNLSEAERAILAVNGHRLDGAETSARLIRHYPHRDLYAHAVGYVGRINERESQTIETVKYSGTDSIGKVGLEKFYEKQLLGTVGSEQVETNARGRAMRILQQTPALPGDNLTLYLDTDLQRAAFDALKGERGALVAIEVETGGILAMVSTPSYDPNLFVTGISQKNYDSLLYSKDRPLFDRAIRGQYPPGSTIKPLFGLIALQHNIVTPSYQINDNGYFYFEGIDRPWRDHNFARGGHGDGVNLSKAITESCNIYFYGLGIKTGIDLLSNYGLQFGLGAKTGIDMPGERPGIMPNRAWKKGAHGQSWFNGDTINTSIGQGFMLTTPLQLAVMSARIASRGDVRAPRLVKSINGIEQRATQVTTNIDIDTKHWDYMHQAMQDVVHSRRGTARSINVELDYKIAGKTGTAQAISIDAEDKYDSSKLNKNQWDHALFVAFAPVKDPKIAIGLIVENGEHGGSSAAPIARAVFDAYMASQESATLATK</sequence>
<feature type="domain" description="Penicillin-binding protein transpeptidase" evidence="15">
    <location>
        <begin position="267"/>
        <end position="604"/>
    </location>
</feature>
<evidence type="ECO:0000256" key="1">
    <source>
        <dbReference type="ARBA" id="ARBA00004167"/>
    </source>
</evidence>
<dbReference type="InterPro" id="IPR012338">
    <property type="entry name" value="Beta-lactam/transpept-like"/>
</dbReference>
<feature type="binding site" evidence="14">
    <location>
        <position position="350"/>
    </location>
    <ligand>
        <name>Zn(2+)</name>
        <dbReference type="ChEBI" id="CHEBI:29105"/>
    </ligand>
</feature>
<dbReference type="InterPro" id="IPR005311">
    <property type="entry name" value="PBP_dimer"/>
</dbReference>
<keyword evidence="8 14" id="KW-0378">Hydrolase</keyword>
<comment type="cofactor">
    <cofactor evidence="14">
        <name>Zn(2+)</name>
        <dbReference type="ChEBI" id="CHEBI:29105"/>
    </cofactor>
    <text evidence="14">Binds one Zn(2+) ion per subunit.</text>
</comment>
<dbReference type="Proteomes" id="UP001059934">
    <property type="component" value="Chromosome"/>
</dbReference>
<keyword evidence="18" id="KW-1185">Reference proteome</keyword>
<evidence type="ECO:0000259" key="15">
    <source>
        <dbReference type="Pfam" id="PF00905"/>
    </source>
</evidence>
<feature type="binding site" evidence="14">
    <location>
        <position position="365"/>
    </location>
    <ligand>
        <name>Zn(2+)</name>
        <dbReference type="ChEBI" id="CHEBI:29105"/>
    </ligand>
</feature>
<feature type="binding site" evidence="14">
    <location>
        <position position="387"/>
    </location>
    <ligand>
        <name>Zn(2+)</name>
        <dbReference type="ChEBI" id="CHEBI:29105"/>
    </ligand>
</feature>
<keyword evidence="4 14" id="KW-0997">Cell inner membrane</keyword>
<dbReference type="NCBIfam" id="TIGR03423">
    <property type="entry name" value="pbp2_mrdA"/>
    <property type="match status" value="1"/>
</dbReference>
<dbReference type="Gene3D" id="3.40.710.10">
    <property type="entry name" value="DD-peptidase/beta-lactamase superfamily"/>
    <property type="match status" value="1"/>
</dbReference>
<evidence type="ECO:0000256" key="10">
    <source>
        <dbReference type="ARBA" id="ARBA00022984"/>
    </source>
</evidence>
<keyword evidence="10 14" id="KW-0573">Peptidoglycan synthesis</keyword>
<evidence type="ECO:0000256" key="4">
    <source>
        <dbReference type="ARBA" id="ARBA00022519"/>
    </source>
</evidence>
<evidence type="ECO:0000256" key="13">
    <source>
        <dbReference type="ARBA" id="ARBA00023316"/>
    </source>
</evidence>
<keyword evidence="9 14" id="KW-0133">Cell shape</keyword>
<keyword evidence="3 14" id="KW-1003">Cell membrane</keyword>
<evidence type="ECO:0000256" key="3">
    <source>
        <dbReference type="ARBA" id="ARBA00022475"/>
    </source>
</evidence>
<dbReference type="PANTHER" id="PTHR30627">
    <property type="entry name" value="PEPTIDOGLYCAN D,D-TRANSPEPTIDASE"/>
    <property type="match status" value="1"/>
</dbReference>
<feature type="transmembrane region" description="Helical" evidence="14">
    <location>
        <begin position="21"/>
        <end position="40"/>
    </location>
</feature>
<dbReference type="InterPro" id="IPR050515">
    <property type="entry name" value="Beta-lactam/transpept"/>
</dbReference>
<evidence type="ECO:0000256" key="12">
    <source>
        <dbReference type="ARBA" id="ARBA00023136"/>
    </source>
</evidence>
<keyword evidence="11 14" id="KW-1133">Transmembrane helix</keyword>
<dbReference type="Pfam" id="PF03717">
    <property type="entry name" value="PBP_dimer"/>
    <property type="match status" value="1"/>
</dbReference>
<feature type="domain" description="Penicillin-binding protein dimerisation" evidence="16">
    <location>
        <begin position="64"/>
        <end position="233"/>
    </location>
</feature>
<reference evidence="17" key="1">
    <citation type="submission" date="2022-08" db="EMBL/GenBank/DDBJ databases">
        <title>Catabolic pathway analysis in culturable SAR92 clade bacteria reveals their overlooked roles in DMSP degradation in coastal seas.</title>
        <authorList>
            <person name="He X."/>
            <person name="Zhang X."/>
            <person name="Zhang Y."/>
        </authorList>
    </citation>
    <scope>NUCLEOTIDE SEQUENCE</scope>
    <source>
        <strain evidence="17">H455</strain>
    </source>
</reference>
<dbReference type="InterPro" id="IPR001460">
    <property type="entry name" value="PCN-bd_Tpept"/>
</dbReference>
<dbReference type="SUPFAM" id="SSF56601">
    <property type="entry name" value="beta-lactamase/transpeptidase-like"/>
    <property type="match status" value="1"/>
</dbReference>
<evidence type="ECO:0000256" key="2">
    <source>
        <dbReference type="ARBA" id="ARBA00004236"/>
    </source>
</evidence>
<keyword evidence="5 14" id="KW-0121">Carboxypeptidase</keyword>
<feature type="binding site" evidence="14">
    <location>
        <position position="373"/>
    </location>
    <ligand>
        <name>Zn(2+)</name>
        <dbReference type="ChEBI" id="CHEBI:29105"/>
    </ligand>
</feature>
<dbReference type="EC" id="3.4.16.4" evidence="14"/>
<gene>
    <name evidence="14 17" type="primary">mrdA</name>
    <name evidence="17" type="ORF">NYF23_03620</name>
</gene>
<proteinExistence type="inferred from homology"/>
<keyword evidence="7 14" id="KW-0812">Transmembrane</keyword>
<evidence type="ECO:0000256" key="7">
    <source>
        <dbReference type="ARBA" id="ARBA00022692"/>
    </source>
</evidence>
<comment type="subcellular location">
    <subcellularLocation>
        <location evidence="14">Cell inner membrane</location>
        <topology evidence="14">Single-pass membrane protein</topology>
    </subcellularLocation>
    <subcellularLocation>
        <location evidence="2">Cell membrane</location>
    </subcellularLocation>
    <subcellularLocation>
        <location evidence="1">Membrane</location>
        <topology evidence="1">Single-pass membrane protein</topology>
    </subcellularLocation>
</comment>
<keyword evidence="12 14" id="KW-0472">Membrane</keyword>
<evidence type="ECO:0000313" key="18">
    <source>
        <dbReference type="Proteomes" id="UP001059934"/>
    </source>
</evidence>
<comment type="pathway">
    <text evidence="14">Cell wall biogenesis; peptidoglycan biosynthesis.</text>
</comment>
<dbReference type="HAMAP" id="MF_02081">
    <property type="entry name" value="MrdA_transpept"/>
    <property type="match status" value="1"/>
</dbReference>
<dbReference type="Pfam" id="PF00905">
    <property type="entry name" value="Transpeptidase"/>
    <property type="match status" value="1"/>
</dbReference>
<evidence type="ECO:0000256" key="9">
    <source>
        <dbReference type="ARBA" id="ARBA00022960"/>
    </source>
</evidence>
<protein>
    <recommendedName>
        <fullName evidence="14">Peptidoglycan D,D-transpeptidase MrdA</fullName>
        <ecNumber evidence="14">3.4.16.4</ecNumber>
    </recommendedName>
    <alternativeName>
        <fullName evidence="14">Penicillin-binding protein 2</fullName>
        <shortName evidence="14">PBP-2</shortName>
    </alternativeName>
</protein>